<reference evidence="1" key="1">
    <citation type="submission" date="2022-03" db="EMBL/GenBank/DDBJ databases">
        <title>Interactions between chemoautotrophic and heterotrophic bacteria.</title>
        <authorList>
            <person name="Santoro A."/>
        </authorList>
    </citation>
    <scope>NUCLEOTIDE SEQUENCE</scope>
    <source>
        <strain evidence="1">Nb-106</strain>
    </source>
</reference>
<gene>
    <name evidence="1" type="ORF">J2S34_003715</name>
</gene>
<name>A0ACC6ANI5_NITWI</name>
<organism evidence="1 2">
    <name type="scientific">Nitrobacter winogradskyi</name>
    <name type="common">Nitrobacter agilis</name>
    <dbReference type="NCBI Taxonomy" id="913"/>
    <lineage>
        <taxon>Bacteria</taxon>
        <taxon>Pseudomonadati</taxon>
        <taxon>Pseudomonadota</taxon>
        <taxon>Alphaproteobacteria</taxon>
        <taxon>Hyphomicrobiales</taxon>
        <taxon>Nitrobacteraceae</taxon>
        <taxon>Nitrobacter</taxon>
    </lineage>
</organism>
<comment type="caution">
    <text evidence="1">The sequence shown here is derived from an EMBL/GenBank/DDBJ whole genome shotgun (WGS) entry which is preliminary data.</text>
</comment>
<evidence type="ECO:0000313" key="2">
    <source>
        <dbReference type="Proteomes" id="UP001205486"/>
    </source>
</evidence>
<dbReference type="Proteomes" id="UP001205486">
    <property type="component" value="Unassembled WGS sequence"/>
</dbReference>
<dbReference type="EMBL" id="JALJZS010000005">
    <property type="protein sequence ID" value="MCP2001229.1"/>
    <property type="molecule type" value="Genomic_DNA"/>
</dbReference>
<proteinExistence type="predicted"/>
<accession>A0ACC6ANI5</accession>
<protein>
    <submittedName>
        <fullName evidence="1">Phosphoglycolate phosphatase-like HAD superfamily hydrolase</fullName>
    </submittedName>
</protein>
<keyword evidence="2" id="KW-1185">Reference proteome</keyword>
<sequence>MCRQTKEISMRCSRRAVLAAIIVFGLSANTFAQSGPLPSWNDSPVKTSIIDFVHRTTTQGSLDFVVPEQRIAVFDNDGTLWTEQPYYFQLAFAFDQIKTMAPKHPEWKNKQPFKGLIEDDLKSALATGQRELEQVLAVTHAGMTTDEFARSVITWTQTAKHPRFQRPYTALVYQPMLELLSYLRANGFKTFVVSGGGVEFMRPWMEKAYSIPPEQIVGSSGVVKFEVGKEGRPQLIKTAKIEFIDDGSGKPVGINRFIGRKPIFAFGNSDGDLQMLQWTMAGEGPHFAGLVHHTDAEREYAYDRQSRIGKLDKALDEAASKNWAVIDMKKDWTTIFPQTR</sequence>
<evidence type="ECO:0000313" key="1">
    <source>
        <dbReference type="EMBL" id="MCP2001229.1"/>
    </source>
</evidence>